<dbReference type="NCBIfam" id="TIGR00138">
    <property type="entry name" value="rsmG_gidB"/>
    <property type="match status" value="1"/>
</dbReference>
<dbReference type="HAMAP" id="MF_00074">
    <property type="entry name" value="16SrRNA_methyltr_G"/>
    <property type="match status" value="1"/>
</dbReference>
<protein>
    <recommendedName>
        <fullName evidence="6">Ribosomal RNA small subunit methyltransferase G</fullName>
        <ecNumber evidence="6">2.1.1.170</ecNumber>
    </recommendedName>
    <alternativeName>
        <fullName evidence="6">16S rRNA 7-methylguanosine methyltransferase</fullName>
        <shortName evidence="6">16S rRNA m7G methyltransferase</shortName>
    </alternativeName>
</protein>
<dbReference type="PANTHER" id="PTHR31760:SF0">
    <property type="entry name" value="S-ADENOSYL-L-METHIONINE-DEPENDENT METHYLTRANSFERASES SUPERFAMILY PROTEIN"/>
    <property type="match status" value="1"/>
</dbReference>
<dbReference type="PIRSF" id="PIRSF003078">
    <property type="entry name" value="GidB"/>
    <property type="match status" value="1"/>
</dbReference>
<evidence type="ECO:0000256" key="4">
    <source>
        <dbReference type="ARBA" id="ARBA00022679"/>
    </source>
</evidence>
<dbReference type="GO" id="GO:0008168">
    <property type="term" value="F:methyltransferase activity"/>
    <property type="evidence" value="ECO:0007669"/>
    <property type="project" value="UniProtKB-KW"/>
</dbReference>
<comment type="function">
    <text evidence="6">Specifically methylates the N7 position of guanine in position 527 of 16S rRNA.</text>
</comment>
<feature type="binding site" evidence="6">
    <location>
        <begin position="130"/>
        <end position="131"/>
    </location>
    <ligand>
        <name>S-adenosyl-L-methionine</name>
        <dbReference type="ChEBI" id="CHEBI:59789"/>
    </ligand>
</feature>
<comment type="catalytic activity">
    <reaction evidence="6">
        <text>guanosine(527) in 16S rRNA + S-adenosyl-L-methionine = N(7)-methylguanosine(527) in 16S rRNA + S-adenosyl-L-homocysteine</text>
        <dbReference type="Rhea" id="RHEA:42732"/>
        <dbReference type="Rhea" id="RHEA-COMP:10209"/>
        <dbReference type="Rhea" id="RHEA-COMP:10210"/>
        <dbReference type="ChEBI" id="CHEBI:57856"/>
        <dbReference type="ChEBI" id="CHEBI:59789"/>
        <dbReference type="ChEBI" id="CHEBI:74269"/>
        <dbReference type="ChEBI" id="CHEBI:74480"/>
        <dbReference type="EC" id="2.1.1.170"/>
    </reaction>
</comment>
<accession>A0ABT8TCL7</accession>
<dbReference type="InterPro" id="IPR003682">
    <property type="entry name" value="rRNA_ssu_MeTfrase_G"/>
</dbReference>
<keyword evidence="8" id="KW-1185">Reference proteome</keyword>
<evidence type="ECO:0000256" key="6">
    <source>
        <dbReference type="HAMAP-Rule" id="MF_00074"/>
    </source>
</evidence>
<keyword evidence="5 6" id="KW-0949">S-adenosyl-L-methionine</keyword>
<evidence type="ECO:0000256" key="5">
    <source>
        <dbReference type="ARBA" id="ARBA00022691"/>
    </source>
</evidence>
<organism evidence="7 8">
    <name type="scientific">Gilvimarinus algae</name>
    <dbReference type="NCBI Taxonomy" id="3058037"/>
    <lineage>
        <taxon>Bacteria</taxon>
        <taxon>Pseudomonadati</taxon>
        <taxon>Pseudomonadota</taxon>
        <taxon>Gammaproteobacteria</taxon>
        <taxon>Cellvibrionales</taxon>
        <taxon>Cellvibrionaceae</taxon>
        <taxon>Gilvimarinus</taxon>
    </lineage>
</organism>
<proteinExistence type="inferred from homology"/>
<dbReference type="GO" id="GO:0032259">
    <property type="term" value="P:methylation"/>
    <property type="evidence" value="ECO:0007669"/>
    <property type="project" value="UniProtKB-KW"/>
</dbReference>
<feature type="binding site" evidence="6">
    <location>
        <position position="84"/>
    </location>
    <ligand>
        <name>S-adenosyl-L-methionine</name>
        <dbReference type="ChEBI" id="CHEBI:59789"/>
    </ligand>
</feature>
<reference evidence="7" key="1">
    <citation type="submission" date="2023-07" db="EMBL/GenBank/DDBJ databases">
        <title>Gilvimarinus algae sp. nov., isolated from the surface of Kelp.</title>
        <authorList>
            <person name="Sun Y.Y."/>
            <person name="Gong Y."/>
            <person name="Du Z.J."/>
        </authorList>
    </citation>
    <scope>NUCLEOTIDE SEQUENCE</scope>
    <source>
        <strain evidence="7">SDUM040014</strain>
    </source>
</reference>
<dbReference type="Proteomes" id="UP001168380">
    <property type="component" value="Unassembled WGS sequence"/>
</dbReference>
<dbReference type="RefSeq" id="WP_302711801.1">
    <property type="nucleotide sequence ID" value="NZ_JAULRT010000035.1"/>
</dbReference>
<gene>
    <name evidence="6 7" type="primary">rsmG</name>
    <name evidence="7" type="ORF">QWI16_05695</name>
</gene>
<dbReference type="Gene3D" id="3.40.50.150">
    <property type="entry name" value="Vaccinia Virus protein VP39"/>
    <property type="match status" value="1"/>
</dbReference>
<comment type="caution">
    <text evidence="6">Lacks conserved residue(s) required for the propagation of feature annotation.</text>
</comment>
<dbReference type="PANTHER" id="PTHR31760">
    <property type="entry name" value="S-ADENOSYL-L-METHIONINE-DEPENDENT METHYLTRANSFERASES SUPERFAMILY PROTEIN"/>
    <property type="match status" value="1"/>
</dbReference>
<name>A0ABT8TCL7_9GAMM</name>
<dbReference type="EMBL" id="JAULRT010000035">
    <property type="protein sequence ID" value="MDO3381660.1"/>
    <property type="molecule type" value="Genomic_DNA"/>
</dbReference>
<evidence type="ECO:0000313" key="7">
    <source>
        <dbReference type="EMBL" id="MDO3381660.1"/>
    </source>
</evidence>
<feature type="binding site" evidence="6">
    <location>
        <position position="79"/>
    </location>
    <ligand>
        <name>S-adenosyl-L-methionine</name>
        <dbReference type="ChEBI" id="CHEBI:59789"/>
    </ligand>
</feature>
<comment type="subcellular location">
    <subcellularLocation>
        <location evidence="6">Cytoplasm</location>
    </subcellularLocation>
</comment>
<evidence type="ECO:0000256" key="2">
    <source>
        <dbReference type="ARBA" id="ARBA00022552"/>
    </source>
</evidence>
<sequence>MADRDTLRLRLERGAAELGVVLSAEQVTLLLDYLAEFARWNRAYNLSAVRDIDKMLGRHLLDSLAVAPHIHGQRLIDVGTGGGLPGIVLAICFPQKHFTLLDSNGKKTRFLFHVKTQLGLDNVQVENTRVENLRPAELFDGVISRAFASLADMTLWCDLLINQTGRFYAMKGVFPADELASIGHSHQVHEQVSLCVPGEEGERHLLILGKR</sequence>
<comment type="caution">
    <text evidence="7">The sequence shown here is derived from an EMBL/GenBank/DDBJ whole genome shotgun (WGS) entry which is preliminary data.</text>
</comment>
<feature type="binding site" evidence="6">
    <location>
        <position position="145"/>
    </location>
    <ligand>
        <name>S-adenosyl-L-methionine</name>
        <dbReference type="ChEBI" id="CHEBI:59789"/>
    </ligand>
</feature>
<evidence type="ECO:0000256" key="3">
    <source>
        <dbReference type="ARBA" id="ARBA00022603"/>
    </source>
</evidence>
<comment type="similarity">
    <text evidence="6">Belongs to the methyltransferase superfamily. RNA methyltransferase RsmG family.</text>
</comment>
<keyword evidence="3 6" id="KW-0489">Methyltransferase</keyword>
<keyword evidence="2 6" id="KW-0698">rRNA processing</keyword>
<dbReference type="EC" id="2.1.1.170" evidence="6"/>
<keyword evidence="4 6" id="KW-0808">Transferase</keyword>
<keyword evidence="1 6" id="KW-0963">Cytoplasm</keyword>
<dbReference type="Pfam" id="PF02527">
    <property type="entry name" value="GidB"/>
    <property type="match status" value="1"/>
</dbReference>
<evidence type="ECO:0000256" key="1">
    <source>
        <dbReference type="ARBA" id="ARBA00022490"/>
    </source>
</evidence>
<evidence type="ECO:0000313" key="8">
    <source>
        <dbReference type="Proteomes" id="UP001168380"/>
    </source>
</evidence>
<dbReference type="SUPFAM" id="SSF53335">
    <property type="entry name" value="S-adenosyl-L-methionine-dependent methyltransferases"/>
    <property type="match status" value="1"/>
</dbReference>
<dbReference type="InterPro" id="IPR029063">
    <property type="entry name" value="SAM-dependent_MTases_sf"/>
</dbReference>